<feature type="region of interest" description="Disordered" evidence="1">
    <location>
        <begin position="134"/>
        <end position="177"/>
    </location>
</feature>
<organism evidence="2 3">
    <name type="scientific">Arachis hypogaea</name>
    <name type="common">Peanut</name>
    <dbReference type="NCBI Taxonomy" id="3818"/>
    <lineage>
        <taxon>Eukaryota</taxon>
        <taxon>Viridiplantae</taxon>
        <taxon>Streptophyta</taxon>
        <taxon>Embryophyta</taxon>
        <taxon>Tracheophyta</taxon>
        <taxon>Spermatophyta</taxon>
        <taxon>Magnoliopsida</taxon>
        <taxon>eudicotyledons</taxon>
        <taxon>Gunneridae</taxon>
        <taxon>Pentapetalae</taxon>
        <taxon>rosids</taxon>
        <taxon>fabids</taxon>
        <taxon>Fabales</taxon>
        <taxon>Fabaceae</taxon>
        <taxon>Papilionoideae</taxon>
        <taxon>50 kb inversion clade</taxon>
        <taxon>dalbergioids sensu lato</taxon>
        <taxon>Dalbergieae</taxon>
        <taxon>Pterocarpus clade</taxon>
        <taxon>Arachis</taxon>
    </lineage>
</organism>
<dbReference type="EMBL" id="SDMP01000012">
    <property type="protein sequence ID" value="RYR26400.1"/>
    <property type="molecule type" value="Genomic_DNA"/>
</dbReference>
<evidence type="ECO:0008006" key="4">
    <source>
        <dbReference type="Google" id="ProtNLM"/>
    </source>
</evidence>
<feature type="compositionally biased region" description="Acidic residues" evidence="1">
    <location>
        <begin position="142"/>
        <end position="157"/>
    </location>
</feature>
<dbReference type="Proteomes" id="UP000289738">
    <property type="component" value="Chromosome B02"/>
</dbReference>
<evidence type="ECO:0000313" key="2">
    <source>
        <dbReference type="EMBL" id="RYR26400.1"/>
    </source>
</evidence>
<evidence type="ECO:0000313" key="3">
    <source>
        <dbReference type="Proteomes" id="UP000289738"/>
    </source>
</evidence>
<accession>A0A445AJ40</accession>
<proteinExistence type="predicted"/>
<gene>
    <name evidence="2" type="ORF">Ahy_B02g060637</name>
</gene>
<protein>
    <recommendedName>
        <fullName evidence="4">Aminotransferase-like plant mobile domain-containing protein</fullName>
    </recommendedName>
</protein>
<sequence length="354" mass="40428">MWRNWERGDRRYRYLNLAHFRKAFDELQEGQFAIVLLVSFECIEWHATDRFRRQFSFVQGVPNQERNLDKAHREVLTGPKNLNWATAPSHSIWTNRYNYVLSELSMPSQHPLDSYMYWYRSKFGDCLNLSNLVGQENGEGNQDTDEGSQDMDNDNEEQEPHSLHISPPNPLPQEQPQSLNTVHPIISNTSTILGMSQFETGEGGYFSHLLGFMAADAGKSQYGHQPEFMAGRYLLDARYPGHTSSVASGGFVSVDSSRSDGGRGVLNSQNPNRVSMGLIEKNANTLEQETDAYLVDDPDDEDDDEEDEIEEFDEDEKSRNDDCEPIEHLCRHLHQLTDGICYDCVPQPHIAYIA</sequence>
<comment type="caution">
    <text evidence="2">The sequence shown here is derived from an EMBL/GenBank/DDBJ whole genome shotgun (WGS) entry which is preliminary data.</text>
</comment>
<name>A0A445AJ40_ARAHY</name>
<keyword evidence="3" id="KW-1185">Reference proteome</keyword>
<reference evidence="2 3" key="1">
    <citation type="submission" date="2019-01" db="EMBL/GenBank/DDBJ databases">
        <title>Sequencing of cultivated peanut Arachis hypogaea provides insights into genome evolution and oil improvement.</title>
        <authorList>
            <person name="Chen X."/>
        </authorList>
    </citation>
    <scope>NUCLEOTIDE SEQUENCE [LARGE SCALE GENOMIC DNA]</scope>
    <source>
        <strain evidence="3">cv. Fuhuasheng</strain>
        <tissue evidence="2">Leaves</tissue>
    </source>
</reference>
<evidence type="ECO:0000256" key="1">
    <source>
        <dbReference type="SAM" id="MobiDB-lite"/>
    </source>
</evidence>
<dbReference type="AlphaFoldDB" id="A0A445AJ40"/>
<feature type="region of interest" description="Disordered" evidence="1">
    <location>
        <begin position="287"/>
        <end position="321"/>
    </location>
</feature>
<feature type="compositionally biased region" description="Acidic residues" evidence="1">
    <location>
        <begin position="288"/>
        <end position="315"/>
    </location>
</feature>